<sequence length="61" mass="6826">MAINVIRLPKVITKTGLSRATIYALVKAGQFPKQIKLGSRSVGWVESEIDSWLEQQLDQRG</sequence>
<gene>
    <name evidence="1" type="ORF">SAMN02745129_3315</name>
</gene>
<evidence type="ECO:0000313" key="2">
    <source>
        <dbReference type="Proteomes" id="UP000184268"/>
    </source>
</evidence>
<dbReference type="STRING" id="299255.SAMN02745129_3315"/>
<dbReference type="Gene3D" id="1.10.238.160">
    <property type="match status" value="1"/>
</dbReference>
<keyword evidence="2" id="KW-1185">Reference proteome</keyword>
<dbReference type="PANTHER" id="PTHR36154">
    <property type="entry name" value="DNA-BINDING TRANSCRIPTIONAL ACTIVATOR ALPA"/>
    <property type="match status" value="1"/>
</dbReference>
<reference evidence="2" key="1">
    <citation type="submission" date="2016-11" db="EMBL/GenBank/DDBJ databases">
        <authorList>
            <person name="Varghese N."/>
            <person name="Submissions S."/>
        </authorList>
    </citation>
    <scope>NUCLEOTIDE SEQUENCE [LARGE SCALE GENOMIC DNA]</scope>
    <source>
        <strain evidence="2">DSM 16917</strain>
    </source>
</reference>
<dbReference type="EMBL" id="FQXG01000005">
    <property type="protein sequence ID" value="SHH95945.1"/>
    <property type="molecule type" value="Genomic_DNA"/>
</dbReference>
<evidence type="ECO:0000313" key="1">
    <source>
        <dbReference type="EMBL" id="SHH95945.1"/>
    </source>
</evidence>
<organism evidence="1 2">
    <name type="scientific">Ferrimonas marina</name>
    <dbReference type="NCBI Taxonomy" id="299255"/>
    <lineage>
        <taxon>Bacteria</taxon>
        <taxon>Pseudomonadati</taxon>
        <taxon>Pseudomonadota</taxon>
        <taxon>Gammaproteobacteria</taxon>
        <taxon>Alteromonadales</taxon>
        <taxon>Ferrimonadaceae</taxon>
        <taxon>Ferrimonas</taxon>
    </lineage>
</organism>
<dbReference type="AlphaFoldDB" id="A0A1M5X7Z0"/>
<accession>A0A1M5X7Z0</accession>
<dbReference type="InterPro" id="IPR010260">
    <property type="entry name" value="AlpA"/>
</dbReference>
<dbReference type="Proteomes" id="UP000184268">
    <property type="component" value="Unassembled WGS sequence"/>
</dbReference>
<dbReference type="OrthoDB" id="8455288at2"/>
<proteinExistence type="predicted"/>
<dbReference type="PANTHER" id="PTHR36154:SF1">
    <property type="entry name" value="DNA-BINDING TRANSCRIPTIONAL ACTIVATOR ALPA"/>
    <property type="match status" value="1"/>
</dbReference>
<protein>
    <submittedName>
        <fullName evidence="1">Transcriptional regulator, AlpA family</fullName>
    </submittedName>
</protein>
<dbReference type="RefSeq" id="WP_067664017.1">
    <property type="nucleotide sequence ID" value="NZ_FQXG01000005.1"/>
</dbReference>
<dbReference type="Pfam" id="PF05930">
    <property type="entry name" value="Phage_AlpA"/>
    <property type="match status" value="1"/>
</dbReference>
<dbReference type="InterPro" id="IPR052931">
    <property type="entry name" value="Prophage_regulatory_activator"/>
</dbReference>
<name>A0A1M5X7Z0_9GAMM</name>